<gene>
    <name evidence="2" type="ORF">RchiOBHm_Chr7g0182151</name>
</gene>
<proteinExistence type="predicted"/>
<evidence type="ECO:0000313" key="3">
    <source>
        <dbReference type="Proteomes" id="UP000238479"/>
    </source>
</evidence>
<dbReference type="Gramene" id="PRQ16248">
    <property type="protein sequence ID" value="PRQ16248"/>
    <property type="gene ID" value="RchiOBHm_Chr7g0182151"/>
</dbReference>
<evidence type="ECO:0000256" key="1">
    <source>
        <dbReference type="SAM" id="Phobius"/>
    </source>
</evidence>
<dbReference type="EMBL" id="PDCK01000045">
    <property type="protein sequence ID" value="PRQ16248.1"/>
    <property type="molecule type" value="Genomic_DNA"/>
</dbReference>
<dbReference type="Proteomes" id="UP000238479">
    <property type="component" value="Chromosome 7"/>
</dbReference>
<feature type="transmembrane region" description="Helical" evidence="1">
    <location>
        <begin position="111"/>
        <end position="137"/>
    </location>
</feature>
<name>A0A2P6P2T5_ROSCH</name>
<protein>
    <submittedName>
        <fullName evidence="2">Uncharacterized protein</fullName>
    </submittedName>
</protein>
<evidence type="ECO:0000313" key="2">
    <source>
        <dbReference type="EMBL" id="PRQ16248.1"/>
    </source>
</evidence>
<sequence>MPNSLSVICFSRHQTTIFSPTSIFFPCLPTLSLSLSSHCPDYDVPLLLLLLLFALFKSLTFVNAELLIISFYQFDHLSCFFFIFIVIPSFFFSPHLPHCLPHFPFFFVYNFFFACLHTLSLFLVWCITFLSCFYVIFSLSFPSSCICSSTFNDQALLFASKAPSTLHVPENDLLYLVFDLVSAAFSEPPGGWSSLHKLAVLLLFNVNTPNHNHKPNNHNINDPQYHTPRIYHKKKNLIFTQAVDERTATATIKAASLQC</sequence>
<keyword evidence="1" id="KW-0472">Membrane</keyword>
<keyword evidence="1" id="KW-0812">Transmembrane</keyword>
<dbReference type="AlphaFoldDB" id="A0A2P6P2T5"/>
<comment type="caution">
    <text evidence="2">The sequence shown here is derived from an EMBL/GenBank/DDBJ whole genome shotgun (WGS) entry which is preliminary data.</text>
</comment>
<keyword evidence="3" id="KW-1185">Reference proteome</keyword>
<keyword evidence="1" id="KW-1133">Transmembrane helix</keyword>
<accession>A0A2P6P2T5</accession>
<feature type="transmembrane region" description="Helical" evidence="1">
    <location>
        <begin position="44"/>
        <end position="62"/>
    </location>
</feature>
<feature type="transmembrane region" description="Helical" evidence="1">
    <location>
        <begin position="74"/>
        <end position="91"/>
    </location>
</feature>
<reference evidence="2 3" key="1">
    <citation type="journal article" date="2018" name="Nat. Genet.">
        <title>The Rosa genome provides new insights in the design of modern roses.</title>
        <authorList>
            <person name="Bendahmane M."/>
        </authorList>
    </citation>
    <scope>NUCLEOTIDE SEQUENCE [LARGE SCALE GENOMIC DNA]</scope>
    <source>
        <strain evidence="3">cv. Old Blush</strain>
    </source>
</reference>
<organism evidence="2 3">
    <name type="scientific">Rosa chinensis</name>
    <name type="common">China rose</name>
    <dbReference type="NCBI Taxonomy" id="74649"/>
    <lineage>
        <taxon>Eukaryota</taxon>
        <taxon>Viridiplantae</taxon>
        <taxon>Streptophyta</taxon>
        <taxon>Embryophyta</taxon>
        <taxon>Tracheophyta</taxon>
        <taxon>Spermatophyta</taxon>
        <taxon>Magnoliopsida</taxon>
        <taxon>eudicotyledons</taxon>
        <taxon>Gunneridae</taxon>
        <taxon>Pentapetalae</taxon>
        <taxon>rosids</taxon>
        <taxon>fabids</taxon>
        <taxon>Rosales</taxon>
        <taxon>Rosaceae</taxon>
        <taxon>Rosoideae</taxon>
        <taxon>Rosoideae incertae sedis</taxon>
        <taxon>Rosa</taxon>
    </lineage>
</organism>